<proteinExistence type="predicted"/>
<accession>A0ACB8VUZ8</accession>
<sequence>MLTLFPLELIFICCRLLGSGSTRCSGRVEISYKGLWGTVCDDGWDLKDAEVVCRELGCGTALGAPQSALFGEGTGKIWLDDVACGGSESSLSVCQHNGFGKHNCNPAEDAGVVCSESFPKPSISISPGDKVSWGQDVSITCLGSTGGTFTLTSGSFRKTQTSRTNSAKFEILKVKFDNEGSYQCQYEKQISRDTFSSPLSNSRMLSVTVSFPKPSISMNPHGEISWRQDVSITCSVSTQVLGGSFILEKTSGSFRKTQTSHTNSATFNIPEVDFDNEGLFWCQYTIRSPSQQFTSPLSESVSLFITVSLQQPTITLTSPNRGLVWSPEGAEVTRGYSFVITCSSSSTYPAGRFFLIFSGSNHTETKPAVNGSASFNFPVAEYEHQGNYSCVYEVTLSTRTFKSTQTAPVSVIIKLPLVLLVSSVTAGILLLLLLGLLAFCLVLRRRRQVKQPGTLVQSQLTVKVTNEYEDDEDDEADYENADPVFAMKRLKEEARGQEVEESDNYEEPESDEDHDYEEAGPAENFIKAKEVCSTEEENREEEEEDETKTKRPVMMKMTMSISFLMTQLLSGYIREGEEGEYRTLVDNFVEWSEQNHLRLNVNKTREMVINFRRKKMPSQPLQDQEREVVEEVEDYKYLGVVIDNRLDWKSNTGGCVQEGDEQTLFPEEAEILQLSFLLSSSSSAAGLLIRLVGSGSTRCSGRVEISYKGLWGTVCDDGWDLKDAEVVCRELGCGTALGAPQSALFGEGTGKIWLDDVACGGSESSLSVCQHNGFGKHNCNPAEDAGVVCSESFPKPSISISPGDKVSWGQDVSITCLGSTGGTFTLTSGSFRKTQTSRTNSAKFEILKVKFDNEGSYQCQYEKQISRDTFSSPLSNSRMLSVTVSFPKPSISMNPHGEISWRQDVSITCSVSTQVLGGSFILEKTSGSFRKTQTSHTNSATFNIPEVDFDNEGLFRCQYTIRSPSQQFTSPLSESVSLFITVSLQQPTITLTSPNRGLVWSPEGAEVTRGYSFVITCSSSSTYPAGRFFLIFSGSNHTETKPAVNGSASFNFPVAEYEHQGNYSCVYEVTLSTRTFKSTQTAPVSVIIKLTVRVTNEYEDDDDEDDEADYENADPVFAMKRLKEEARGQEVEESDNYEEPESDEDHDYEEAGPAENFIKAKEVCTTEEENREEEEEEEDEEEDEDEETSDDEDDYVNHAALTSLFGDDPFFSQERLLWPLRHEALSSLQQDFFNQRAKLADSLLRELHDGPSLLRFGQLPLISSTLARLSDGKEQQREASSTELHRDAQQATENNGDLLVTLDARGYSPSDITVKLEGRKLAVVAMKQAGAEESQSCSSSSSSSCASFSSSASSQMGFVQKIDLPAHLDLSGLSCSLMDGGQLQIHAPAKQPISEERQVPIRFRTSLEFPISKEAKEEHTD</sequence>
<comment type="caution">
    <text evidence="1">The sequence shown here is derived from an EMBL/GenBank/DDBJ whole genome shotgun (WGS) entry which is preliminary data.</text>
</comment>
<gene>
    <name evidence="1" type="ORF">L3Q82_002914</name>
</gene>
<organism evidence="1 2">
    <name type="scientific">Scortum barcoo</name>
    <name type="common">barcoo grunter</name>
    <dbReference type="NCBI Taxonomy" id="214431"/>
    <lineage>
        <taxon>Eukaryota</taxon>
        <taxon>Metazoa</taxon>
        <taxon>Chordata</taxon>
        <taxon>Craniata</taxon>
        <taxon>Vertebrata</taxon>
        <taxon>Euteleostomi</taxon>
        <taxon>Actinopterygii</taxon>
        <taxon>Neopterygii</taxon>
        <taxon>Teleostei</taxon>
        <taxon>Neoteleostei</taxon>
        <taxon>Acanthomorphata</taxon>
        <taxon>Eupercaria</taxon>
        <taxon>Centrarchiformes</taxon>
        <taxon>Terapontoidei</taxon>
        <taxon>Terapontidae</taxon>
        <taxon>Scortum</taxon>
    </lineage>
</organism>
<reference evidence="1" key="1">
    <citation type="submission" date="2022-04" db="EMBL/GenBank/DDBJ databases">
        <title>Jade perch genome.</title>
        <authorList>
            <person name="Chao B."/>
        </authorList>
    </citation>
    <scope>NUCLEOTIDE SEQUENCE</scope>
    <source>
        <strain evidence="1">CB-2022</strain>
    </source>
</reference>
<dbReference type="Proteomes" id="UP000831701">
    <property type="component" value="Chromosome 17"/>
</dbReference>
<evidence type="ECO:0000313" key="2">
    <source>
        <dbReference type="Proteomes" id="UP000831701"/>
    </source>
</evidence>
<name>A0ACB8VUZ8_9TELE</name>
<keyword evidence="2" id="KW-1185">Reference proteome</keyword>
<evidence type="ECO:0000313" key="1">
    <source>
        <dbReference type="EMBL" id="KAI3359411.1"/>
    </source>
</evidence>
<dbReference type="EMBL" id="CM041547">
    <property type="protein sequence ID" value="KAI3359411.1"/>
    <property type="molecule type" value="Genomic_DNA"/>
</dbReference>
<protein>
    <submittedName>
        <fullName evidence="1">Uncharacterized protein</fullName>
    </submittedName>
</protein>